<protein>
    <submittedName>
        <fullName evidence="1">Uncharacterized protein</fullName>
    </submittedName>
</protein>
<evidence type="ECO:0000313" key="2">
    <source>
        <dbReference type="Proteomes" id="UP000309997"/>
    </source>
</evidence>
<gene>
    <name evidence="1" type="ORF">D5086_002542</name>
</gene>
<keyword evidence="2" id="KW-1185">Reference proteome</keyword>
<evidence type="ECO:0000313" key="1">
    <source>
        <dbReference type="EMBL" id="KAL3611522.1"/>
    </source>
</evidence>
<organism evidence="1 2">
    <name type="scientific">Populus alba</name>
    <name type="common">White poplar</name>
    <dbReference type="NCBI Taxonomy" id="43335"/>
    <lineage>
        <taxon>Eukaryota</taxon>
        <taxon>Viridiplantae</taxon>
        <taxon>Streptophyta</taxon>
        <taxon>Embryophyta</taxon>
        <taxon>Tracheophyta</taxon>
        <taxon>Spermatophyta</taxon>
        <taxon>Magnoliopsida</taxon>
        <taxon>eudicotyledons</taxon>
        <taxon>Gunneridae</taxon>
        <taxon>Pentapetalae</taxon>
        <taxon>rosids</taxon>
        <taxon>fabids</taxon>
        <taxon>Malpighiales</taxon>
        <taxon>Salicaceae</taxon>
        <taxon>Saliceae</taxon>
        <taxon>Populus</taxon>
    </lineage>
</organism>
<dbReference type="EMBL" id="RCHU02000001">
    <property type="protein sequence ID" value="KAL3611522.1"/>
    <property type="molecule type" value="Genomic_DNA"/>
</dbReference>
<proteinExistence type="predicted"/>
<sequence length="97" mass="10764">MDKAVALEAMHHVFTVVVDSGLRVIYRSHVWMLGAQFSKGPDHLSCPSNMIDDHKRDGHMLGSVIAFMSKENVRSLSKVSIISNPSGSDVDLRWSKV</sequence>
<comment type="caution">
    <text evidence="1">The sequence shown here is derived from an EMBL/GenBank/DDBJ whole genome shotgun (WGS) entry which is preliminary data.</text>
</comment>
<accession>A0ACC4D1T2</accession>
<name>A0ACC4D1T2_POPAL</name>
<dbReference type="Proteomes" id="UP000309997">
    <property type="component" value="Unassembled WGS sequence"/>
</dbReference>
<reference evidence="1 2" key="1">
    <citation type="journal article" date="2024" name="Plant Biotechnol. J.">
        <title>Genome and CRISPR/Cas9 system of a widespread forest tree (Populus alba) in the world.</title>
        <authorList>
            <person name="Liu Y.J."/>
            <person name="Jiang P.F."/>
            <person name="Han X.M."/>
            <person name="Li X.Y."/>
            <person name="Wang H.M."/>
            <person name="Wang Y.J."/>
            <person name="Wang X.X."/>
            <person name="Zeng Q.Y."/>
        </authorList>
    </citation>
    <scope>NUCLEOTIDE SEQUENCE [LARGE SCALE GENOMIC DNA]</scope>
    <source>
        <strain evidence="2">cv. PAL-ZL1</strain>
    </source>
</reference>